<dbReference type="Proteomes" id="UP000177478">
    <property type="component" value="Unassembled WGS sequence"/>
</dbReference>
<name>A0A1F8G3K7_9BACT</name>
<evidence type="ECO:0000256" key="7">
    <source>
        <dbReference type="ARBA" id="ARBA00023004"/>
    </source>
</evidence>
<dbReference type="InterPro" id="IPR015424">
    <property type="entry name" value="PyrdxlP-dep_Trfase"/>
</dbReference>
<dbReference type="GO" id="GO:0051536">
    <property type="term" value="F:iron-sulfur cluster binding"/>
    <property type="evidence" value="ECO:0007669"/>
    <property type="project" value="UniProtKB-KW"/>
</dbReference>
<evidence type="ECO:0000256" key="9">
    <source>
        <dbReference type="ARBA" id="ARBA00050776"/>
    </source>
</evidence>
<evidence type="ECO:0000313" key="13">
    <source>
        <dbReference type="Proteomes" id="UP000177478"/>
    </source>
</evidence>
<dbReference type="InterPro" id="IPR015422">
    <property type="entry name" value="PyrdxlP-dep_Trfase_small"/>
</dbReference>
<evidence type="ECO:0000256" key="5">
    <source>
        <dbReference type="ARBA" id="ARBA00022723"/>
    </source>
</evidence>
<evidence type="ECO:0000256" key="1">
    <source>
        <dbReference type="ARBA" id="ARBA00001933"/>
    </source>
</evidence>
<dbReference type="AlphaFoldDB" id="A0A1F8G3K7"/>
<gene>
    <name evidence="12" type="ORF">A3F25_01535</name>
</gene>
<dbReference type="PANTHER" id="PTHR11601:SF34">
    <property type="entry name" value="CYSTEINE DESULFURASE"/>
    <property type="match status" value="1"/>
</dbReference>
<keyword evidence="7" id="KW-0408">Iron</keyword>
<evidence type="ECO:0000256" key="3">
    <source>
        <dbReference type="ARBA" id="ARBA00012239"/>
    </source>
</evidence>
<dbReference type="SUPFAM" id="SSF53383">
    <property type="entry name" value="PLP-dependent transferases"/>
    <property type="match status" value="1"/>
</dbReference>
<keyword evidence="4" id="KW-0808">Transferase</keyword>
<keyword evidence="6" id="KW-0663">Pyridoxal phosphate</keyword>
<dbReference type="Gene3D" id="1.10.260.50">
    <property type="match status" value="1"/>
</dbReference>
<dbReference type="Gene3D" id="3.90.1150.10">
    <property type="entry name" value="Aspartate Aminotransferase, domain 1"/>
    <property type="match status" value="1"/>
</dbReference>
<comment type="caution">
    <text evidence="12">The sequence shown here is derived from an EMBL/GenBank/DDBJ whole genome shotgun (WGS) entry which is preliminary data.</text>
</comment>
<feature type="domain" description="Aminotransferase class V" evidence="11">
    <location>
        <begin position="10"/>
        <end position="374"/>
    </location>
</feature>
<dbReference type="PIRSF" id="PIRSF005572">
    <property type="entry name" value="NifS"/>
    <property type="match status" value="1"/>
</dbReference>
<evidence type="ECO:0000256" key="10">
    <source>
        <dbReference type="RuleBase" id="RU004504"/>
    </source>
</evidence>
<protein>
    <recommendedName>
        <fullName evidence="3">cysteine desulfurase</fullName>
        <ecNumber evidence="3">2.8.1.7</ecNumber>
    </recommendedName>
</protein>
<dbReference type="GO" id="GO:0046872">
    <property type="term" value="F:metal ion binding"/>
    <property type="evidence" value="ECO:0007669"/>
    <property type="project" value="UniProtKB-KW"/>
</dbReference>
<dbReference type="Gene3D" id="3.40.640.10">
    <property type="entry name" value="Type I PLP-dependent aspartate aminotransferase-like (Major domain)"/>
    <property type="match status" value="1"/>
</dbReference>
<dbReference type="PANTHER" id="PTHR11601">
    <property type="entry name" value="CYSTEINE DESULFURYLASE FAMILY MEMBER"/>
    <property type="match status" value="1"/>
</dbReference>
<dbReference type="STRING" id="1802689.A3F25_01535"/>
<dbReference type="EC" id="2.8.1.7" evidence="3"/>
<reference evidence="12 13" key="1">
    <citation type="journal article" date="2016" name="Nat. Commun.">
        <title>Thousands of microbial genomes shed light on interconnected biogeochemical processes in an aquifer system.</title>
        <authorList>
            <person name="Anantharaman K."/>
            <person name="Brown C.T."/>
            <person name="Hug L.A."/>
            <person name="Sharon I."/>
            <person name="Castelle C.J."/>
            <person name="Probst A.J."/>
            <person name="Thomas B.C."/>
            <person name="Singh A."/>
            <person name="Wilkins M.J."/>
            <person name="Karaoz U."/>
            <person name="Brodie E.L."/>
            <person name="Williams K.H."/>
            <person name="Hubbard S.S."/>
            <person name="Banfield J.F."/>
        </authorList>
    </citation>
    <scope>NUCLEOTIDE SEQUENCE [LARGE SCALE GENOMIC DNA]</scope>
</reference>
<proteinExistence type="inferred from homology"/>
<keyword evidence="8" id="KW-0411">Iron-sulfur</keyword>
<dbReference type="Pfam" id="PF00266">
    <property type="entry name" value="Aminotran_5"/>
    <property type="match status" value="1"/>
</dbReference>
<organism evidence="12 13">
    <name type="scientific">Candidatus Yanofskybacteria bacterium RIFCSPHIGHO2_12_FULL_45_19b</name>
    <dbReference type="NCBI Taxonomy" id="1802689"/>
    <lineage>
        <taxon>Bacteria</taxon>
        <taxon>Candidatus Yanofskyibacteriota</taxon>
    </lineage>
</organism>
<comment type="similarity">
    <text evidence="2">Belongs to the class-V pyridoxal-phosphate-dependent aminotransferase family. NifS/IscS subfamily.</text>
</comment>
<comment type="cofactor">
    <cofactor evidence="1 10">
        <name>pyridoxal 5'-phosphate</name>
        <dbReference type="ChEBI" id="CHEBI:597326"/>
    </cofactor>
</comment>
<evidence type="ECO:0000313" key="12">
    <source>
        <dbReference type="EMBL" id="OGN19378.1"/>
    </source>
</evidence>
<evidence type="ECO:0000256" key="6">
    <source>
        <dbReference type="ARBA" id="ARBA00022898"/>
    </source>
</evidence>
<dbReference type="GO" id="GO:0031071">
    <property type="term" value="F:cysteine desulfurase activity"/>
    <property type="evidence" value="ECO:0007669"/>
    <property type="project" value="UniProtKB-EC"/>
</dbReference>
<accession>A0A1F8G3K7</accession>
<comment type="catalytic activity">
    <reaction evidence="9">
        <text>(sulfur carrier)-H + L-cysteine = (sulfur carrier)-SH + L-alanine</text>
        <dbReference type="Rhea" id="RHEA:43892"/>
        <dbReference type="Rhea" id="RHEA-COMP:14737"/>
        <dbReference type="Rhea" id="RHEA-COMP:14739"/>
        <dbReference type="ChEBI" id="CHEBI:29917"/>
        <dbReference type="ChEBI" id="CHEBI:35235"/>
        <dbReference type="ChEBI" id="CHEBI:57972"/>
        <dbReference type="ChEBI" id="CHEBI:64428"/>
        <dbReference type="EC" id="2.8.1.7"/>
    </reaction>
</comment>
<keyword evidence="5" id="KW-0479">Metal-binding</keyword>
<evidence type="ECO:0000256" key="8">
    <source>
        <dbReference type="ARBA" id="ARBA00023014"/>
    </source>
</evidence>
<sequence>MAKKLKSSLVYLDYASATPLAPVVQKAMVKAELNWGNPSSVHQVGQLAQVALASARRQVAKILAIKPEEVIFTSSGTESDNLALLGVAKTQPAGQIIVSAIEHPAVMAVTEYLTKLGWEVVCLPVNEFGLISAKDLAVKLTDKTRLVSVALANGEIGTIQPIREISQIIKKWRLQHNTSWPVLHSDVCSAAGYLNIQPHALGVDLMSFSAQKIYGPKGIAVLYKRADLELEPLVYGGGQERGLRSGTESVALATGMATALALAIKQQKKQSVRLSKLRDWLIGEILKLIPNSRLNGDSKQRLPNNINISFSGVDGEQLAYALNRQGIYVSTGSACSATKNEISPVLKAIGSPAEWGNIRITLGRETTKKELQRFLGKLIRMVNDFHN</sequence>
<evidence type="ECO:0000259" key="11">
    <source>
        <dbReference type="Pfam" id="PF00266"/>
    </source>
</evidence>
<dbReference type="InterPro" id="IPR020578">
    <property type="entry name" value="Aminotrans_V_PyrdxlP_BS"/>
</dbReference>
<dbReference type="InterPro" id="IPR015421">
    <property type="entry name" value="PyrdxlP-dep_Trfase_major"/>
</dbReference>
<dbReference type="PROSITE" id="PS00595">
    <property type="entry name" value="AA_TRANSFER_CLASS_5"/>
    <property type="match status" value="1"/>
</dbReference>
<dbReference type="InterPro" id="IPR000192">
    <property type="entry name" value="Aminotrans_V_dom"/>
</dbReference>
<dbReference type="InterPro" id="IPR016454">
    <property type="entry name" value="Cysteine_dSase"/>
</dbReference>
<evidence type="ECO:0000256" key="2">
    <source>
        <dbReference type="ARBA" id="ARBA00006490"/>
    </source>
</evidence>
<dbReference type="EMBL" id="MGKD01000020">
    <property type="protein sequence ID" value="OGN19378.1"/>
    <property type="molecule type" value="Genomic_DNA"/>
</dbReference>
<evidence type="ECO:0000256" key="4">
    <source>
        <dbReference type="ARBA" id="ARBA00022679"/>
    </source>
</evidence>